<feature type="non-terminal residue" evidence="2">
    <location>
        <position position="1"/>
    </location>
</feature>
<dbReference type="AlphaFoldDB" id="A0A0F8VRL9"/>
<organism evidence="2">
    <name type="scientific">marine sediment metagenome</name>
    <dbReference type="NCBI Taxonomy" id="412755"/>
    <lineage>
        <taxon>unclassified sequences</taxon>
        <taxon>metagenomes</taxon>
        <taxon>ecological metagenomes</taxon>
    </lineage>
</organism>
<dbReference type="InterPro" id="IPR013229">
    <property type="entry name" value="PEGA"/>
</dbReference>
<evidence type="ECO:0000259" key="1">
    <source>
        <dbReference type="Pfam" id="PF08308"/>
    </source>
</evidence>
<dbReference type="PANTHER" id="PTHR36194:SF1">
    <property type="entry name" value="S-LAYER-LIKE PROTEIN"/>
    <property type="match status" value="1"/>
</dbReference>
<proteinExistence type="predicted"/>
<comment type="caution">
    <text evidence="2">The sequence shown here is derived from an EMBL/GenBank/DDBJ whole genome shotgun (WGS) entry which is preliminary data.</text>
</comment>
<dbReference type="EMBL" id="LAZR01069799">
    <property type="protein sequence ID" value="KKK46998.1"/>
    <property type="molecule type" value="Genomic_DNA"/>
</dbReference>
<evidence type="ECO:0000313" key="2">
    <source>
        <dbReference type="EMBL" id="KKK46998.1"/>
    </source>
</evidence>
<accession>A0A0F8VRL9</accession>
<sequence length="242" mass="27061">SQLEQAGPDEAIDDFATPGKLDPLPGVYEVRWTAIGYKDYTDTIDIELQVTTKIVVKMDKIEEPEEPEPTVTCETLGYHSEMPLDGRDYEQIPVRGLLCYALKEPTKGTVEISSNPLAEVWLLGNKIADSTPYKADFEQGFYTFTLKKNKYLDKILEVWIYAKQTTMRVVDLTAEDEPTPTTRLARISVNSNPTGGKILVNGVWTKGYTPDSVLLTAGDYEIGITKSGFKPWSTPLRLVEES</sequence>
<protein>
    <recommendedName>
        <fullName evidence="1">PEGA domain-containing protein</fullName>
    </recommendedName>
</protein>
<dbReference type="Pfam" id="PF08308">
    <property type="entry name" value="PEGA"/>
    <property type="match status" value="1"/>
</dbReference>
<name>A0A0F8VRL9_9ZZZZ</name>
<reference evidence="2" key="1">
    <citation type="journal article" date="2015" name="Nature">
        <title>Complex archaea that bridge the gap between prokaryotes and eukaryotes.</title>
        <authorList>
            <person name="Spang A."/>
            <person name="Saw J.H."/>
            <person name="Jorgensen S.L."/>
            <person name="Zaremba-Niedzwiedzka K."/>
            <person name="Martijn J."/>
            <person name="Lind A.E."/>
            <person name="van Eijk R."/>
            <person name="Schleper C."/>
            <person name="Guy L."/>
            <person name="Ettema T.J."/>
        </authorList>
    </citation>
    <scope>NUCLEOTIDE SEQUENCE</scope>
</reference>
<dbReference type="PANTHER" id="PTHR36194">
    <property type="entry name" value="S-LAYER-LIKE PROTEIN"/>
    <property type="match status" value="1"/>
</dbReference>
<feature type="domain" description="PEGA" evidence="1">
    <location>
        <begin position="186"/>
        <end position="236"/>
    </location>
</feature>
<gene>
    <name evidence="2" type="ORF">LCGC14_3159610</name>
</gene>